<evidence type="ECO:0000256" key="2">
    <source>
        <dbReference type="ARBA" id="ARBA00022630"/>
    </source>
</evidence>
<organism evidence="7">
    <name type="scientific">Aureimonas frigidaquae</name>
    <dbReference type="NCBI Taxonomy" id="424757"/>
    <lineage>
        <taxon>Bacteria</taxon>
        <taxon>Pseudomonadati</taxon>
        <taxon>Pseudomonadota</taxon>
        <taxon>Alphaproteobacteria</taxon>
        <taxon>Hyphomicrobiales</taxon>
        <taxon>Aurantimonadaceae</taxon>
        <taxon>Aureimonas</taxon>
    </lineage>
</organism>
<keyword evidence="4" id="KW-0560">Oxidoreductase</keyword>
<evidence type="ECO:0000256" key="4">
    <source>
        <dbReference type="ARBA" id="ARBA00023002"/>
    </source>
</evidence>
<dbReference type="EMBL" id="LC066375">
    <property type="protein sequence ID" value="BAT27619.1"/>
    <property type="molecule type" value="Genomic_DNA"/>
</dbReference>
<dbReference type="Gene3D" id="3.30.9.10">
    <property type="entry name" value="D-Amino Acid Oxidase, subunit A, domain 2"/>
    <property type="match status" value="1"/>
</dbReference>
<evidence type="ECO:0000256" key="1">
    <source>
        <dbReference type="ARBA" id="ARBA00001974"/>
    </source>
</evidence>
<evidence type="ECO:0000259" key="6">
    <source>
        <dbReference type="Pfam" id="PF01266"/>
    </source>
</evidence>
<dbReference type="GO" id="GO:0005737">
    <property type="term" value="C:cytoplasm"/>
    <property type="evidence" value="ECO:0007669"/>
    <property type="project" value="TreeGrafter"/>
</dbReference>
<evidence type="ECO:0000256" key="5">
    <source>
        <dbReference type="ARBA" id="ARBA00037941"/>
    </source>
</evidence>
<dbReference type="NCBIfam" id="NF008726">
    <property type="entry name" value="PRK11728.1"/>
    <property type="match status" value="1"/>
</dbReference>
<comment type="cofactor">
    <cofactor evidence="1">
        <name>FAD</name>
        <dbReference type="ChEBI" id="CHEBI:57692"/>
    </cofactor>
</comment>
<keyword evidence="2" id="KW-0285">Flavoprotein</keyword>
<dbReference type="InterPro" id="IPR036188">
    <property type="entry name" value="FAD/NAD-bd_sf"/>
</dbReference>
<reference evidence="7" key="1">
    <citation type="journal article" date="2015" name="Proc. Natl. Acad. Sci. U.S.A.">
        <title>Bacterial clade with the ribosomal RNA operon on a small plasmid rather than the chromosome.</title>
        <authorList>
            <person name="Anda M."/>
            <person name="Ohtsubo Y."/>
            <person name="Okubo T."/>
            <person name="Sugawara M."/>
            <person name="Nagata Y."/>
            <person name="Tsuda M."/>
            <person name="Minamisawa K."/>
            <person name="Mitsui H."/>
        </authorList>
    </citation>
    <scope>NUCLEOTIDE SEQUENCE</scope>
    <source>
        <strain evidence="7">JCM 14755</strain>
    </source>
</reference>
<sequence length="394" mass="42664">MGLATVRAILKRQPGARVLLLEKEARFAAHQTGHNSGVIHAGVYYAPGSLKARLCRDGAIATKAFCRQNDIPFDVCGKLIVATNALELERMQALEGRARQNGIEVERLTADDLRVREPNIAGLGALFVAATGIVSYSAICAALACEVTEKGAQLRLGSKVRAIAEDPQGVTIETEGETFHADRLIACAGLQSDRVARMAGLELDCRIVPFRGEYYVLPPERNHVVRHLIYPVPDPDLPFLGIHLTRMIDGRVTVGPNAVLGFSREGYGRGAVSASDLYDMARFPGFWKTLGIHWKSGLRESRNALSRNGYLAECRKYCPSLTLNDLQPYPAGIRAQAVARDGTLIHDFLFAQSPRMLHVVNAPSPAATSAFPIAEMILDRMLGVTGQAGAINAA</sequence>
<keyword evidence="3" id="KW-0274">FAD</keyword>
<dbReference type="PANTHER" id="PTHR43104">
    <property type="entry name" value="L-2-HYDROXYGLUTARATE DEHYDROGENASE, MITOCHONDRIAL"/>
    <property type="match status" value="1"/>
</dbReference>
<proteinExistence type="inferred from homology"/>
<dbReference type="AlphaFoldDB" id="A0A0P0Z125"/>
<protein>
    <submittedName>
        <fullName evidence="7">Hydroxyglutarate oxidase</fullName>
    </submittedName>
</protein>
<dbReference type="GO" id="GO:0047545">
    <property type="term" value="F:(S)-2-hydroxyglutarate dehydrogenase activity"/>
    <property type="evidence" value="ECO:0007669"/>
    <property type="project" value="TreeGrafter"/>
</dbReference>
<comment type="similarity">
    <text evidence="5">Belongs to the L2HGDH family.</text>
</comment>
<dbReference type="SUPFAM" id="SSF51905">
    <property type="entry name" value="FAD/NAD(P)-binding domain"/>
    <property type="match status" value="1"/>
</dbReference>
<dbReference type="Gene3D" id="3.50.50.60">
    <property type="entry name" value="FAD/NAD(P)-binding domain"/>
    <property type="match status" value="1"/>
</dbReference>
<dbReference type="Pfam" id="PF01266">
    <property type="entry name" value="DAO"/>
    <property type="match status" value="1"/>
</dbReference>
<dbReference type="PANTHER" id="PTHR43104:SF2">
    <property type="entry name" value="L-2-HYDROXYGLUTARATE DEHYDROGENASE, MITOCHONDRIAL"/>
    <property type="match status" value="1"/>
</dbReference>
<name>A0A0P0Z125_9HYPH</name>
<accession>A0A0P0Z125</accession>
<feature type="domain" description="FAD dependent oxidoreductase" evidence="6">
    <location>
        <begin position="1"/>
        <end position="379"/>
    </location>
</feature>
<evidence type="ECO:0000256" key="3">
    <source>
        <dbReference type="ARBA" id="ARBA00022827"/>
    </source>
</evidence>
<evidence type="ECO:0000313" key="7">
    <source>
        <dbReference type="EMBL" id="BAT27619.1"/>
    </source>
</evidence>
<dbReference type="InterPro" id="IPR006076">
    <property type="entry name" value="FAD-dep_OxRdtase"/>
</dbReference>